<evidence type="ECO:0000256" key="1">
    <source>
        <dbReference type="ARBA" id="ARBA00004370"/>
    </source>
</evidence>
<feature type="domain" description="Methyl-accepting transducer" evidence="5">
    <location>
        <begin position="88"/>
        <end position="274"/>
    </location>
</feature>
<protein>
    <recommendedName>
        <fullName evidence="5">Methyl-accepting transducer domain-containing protein</fullName>
    </recommendedName>
</protein>
<keyword evidence="7" id="KW-1185">Reference proteome</keyword>
<dbReference type="SUPFAM" id="SSF58104">
    <property type="entry name" value="Methyl-accepting chemotaxis protein (MCP) signaling domain"/>
    <property type="match status" value="1"/>
</dbReference>
<feature type="compositionally biased region" description="Low complexity" evidence="4">
    <location>
        <begin position="1"/>
        <end position="10"/>
    </location>
</feature>
<dbReference type="PANTHER" id="PTHR32089:SF112">
    <property type="entry name" value="LYSOZYME-LIKE PROTEIN-RELATED"/>
    <property type="match status" value="1"/>
</dbReference>
<evidence type="ECO:0000256" key="4">
    <source>
        <dbReference type="SAM" id="MobiDB-lite"/>
    </source>
</evidence>
<dbReference type="Gene3D" id="1.10.287.950">
    <property type="entry name" value="Methyl-accepting chemotaxis protein"/>
    <property type="match status" value="1"/>
</dbReference>
<dbReference type="GO" id="GO:0006935">
    <property type="term" value="P:chemotaxis"/>
    <property type="evidence" value="ECO:0007669"/>
    <property type="project" value="UniProtKB-ARBA"/>
</dbReference>
<dbReference type="Proteomes" id="UP000243807">
    <property type="component" value="Chromosome"/>
</dbReference>
<name>A0A1P8UGN4_9GAMM</name>
<dbReference type="KEGG" id="afy:BW247_07810"/>
<dbReference type="PANTHER" id="PTHR32089">
    <property type="entry name" value="METHYL-ACCEPTING CHEMOTAXIS PROTEIN MCPB"/>
    <property type="match status" value="1"/>
</dbReference>
<evidence type="ECO:0000313" key="7">
    <source>
        <dbReference type="Proteomes" id="UP000243807"/>
    </source>
</evidence>
<accession>A0A1P8UGN4</accession>
<dbReference type="GO" id="GO:0007165">
    <property type="term" value="P:signal transduction"/>
    <property type="evidence" value="ECO:0007669"/>
    <property type="project" value="UniProtKB-KW"/>
</dbReference>
<gene>
    <name evidence="6" type="ORF">BW247_07810</name>
</gene>
<keyword evidence="2 3" id="KW-0807">Transducer</keyword>
<dbReference type="GO" id="GO:0016020">
    <property type="term" value="C:membrane"/>
    <property type="evidence" value="ECO:0007669"/>
    <property type="project" value="UniProtKB-SubCell"/>
</dbReference>
<dbReference type="EMBL" id="CP019434">
    <property type="protein sequence ID" value="APZ43007.1"/>
    <property type="molecule type" value="Genomic_DNA"/>
</dbReference>
<feature type="region of interest" description="Disordered" evidence="4">
    <location>
        <begin position="1"/>
        <end position="25"/>
    </location>
</feature>
<evidence type="ECO:0000256" key="3">
    <source>
        <dbReference type="PROSITE-ProRule" id="PRU00284"/>
    </source>
</evidence>
<organism evidence="6 7">
    <name type="scientific">Acidihalobacter ferrooxydans</name>
    <dbReference type="NCBI Taxonomy" id="1765967"/>
    <lineage>
        <taxon>Bacteria</taxon>
        <taxon>Pseudomonadati</taxon>
        <taxon>Pseudomonadota</taxon>
        <taxon>Gammaproteobacteria</taxon>
        <taxon>Chromatiales</taxon>
        <taxon>Ectothiorhodospiraceae</taxon>
        <taxon>Acidihalobacter</taxon>
    </lineage>
</organism>
<dbReference type="PROSITE" id="PS50111">
    <property type="entry name" value="CHEMOTAXIS_TRANSDUC_2"/>
    <property type="match status" value="1"/>
</dbReference>
<dbReference type="STRING" id="1765967.BW247_07810"/>
<dbReference type="InterPro" id="IPR004089">
    <property type="entry name" value="MCPsignal_dom"/>
</dbReference>
<sequence length="428" mass="47194">MTTEQETSLSEPEEERRPIAQESLPDPEDARWKQWFDEHACWCNRLIDRHLETLERCAAGQDMSAASKRAVEAARQVLQAFGDDVGLLARYAESVSQHLQETTSLASGIKRHVQHSNEQMSELVGKMDQIETAMNTMRAVTEEFRRDANAITKLSGKSQEIAQQTRLLALNAAIEAARAGEHGRGFAVVADEVKKLAQNSENAATDIRQSAETIGAGVSRVNAHVDTGIRRIQDSLGSLESVIETLAMMNQAAQQNTDNRQAIDTASSANTAFASLNAHMESFAQTLDALRRNLESQEEALGRMPPAVAEPPPPVLKLPPVMQLDQAMLSHRGWYETALNLLRSGPREAAIKQSEAPLRHFSRTEDDHDGWPPEAVTAAAELYALEERLARTIAAFARQSGEPELDQLHALEAEMIAAWRRTAEALLV</sequence>
<dbReference type="AlphaFoldDB" id="A0A1P8UGN4"/>
<evidence type="ECO:0000256" key="2">
    <source>
        <dbReference type="ARBA" id="ARBA00023224"/>
    </source>
</evidence>
<evidence type="ECO:0000313" key="6">
    <source>
        <dbReference type="EMBL" id="APZ43007.1"/>
    </source>
</evidence>
<dbReference type="Pfam" id="PF00015">
    <property type="entry name" value="MCPsignal"/>
    <property type="match status" value="1"/>
</dbReference>
<comment type="subcellular location">
    <subcellularLocation>
        <location evidence="1">Membrane</location>
    </subcellularLocation>
</comment>
<evidence type="ECO:0000259" key="5">
    <source>
        <dbReference type="PROSITE" id="PS50111"/>
    </source>
</evidence>
<reference evidence="6 7" key="1">
    <citation type="submission" date="2017-01" db="EMBL/GenBank/DDBJ databases">
        <title>Draft sequence of Acidihalobacter ferrooxidans strain DSM 14175 (strain V8).</title>
        <authorList>
            <person name="Khaleque H.N."/>
            <person name="Ramsay J.P."/>
            <person name="Murphy R.J.T."/>
            <person name="Kaksonen A.H."/>
            <person name="Boxall N.J."/>
            <person name="Watkin E.L.J."/>
        </authorList>
    </citation>
    <scope>NUCLEOTIDE SEQUENCE [LARGE SCALE GENOMIC DNA]</scope>
    <source>
        <strain evidence="6 7">V8</strain>
    </source>
</reference>
<dbReference type="SMART" id="SM00283">
    <property type="entry name" value="MA"/>
    <property type="match status" value="1"/>
</dbReference>
<proteinExistence type="predicted"/>